<gene>
    <name evidence="8" type="ORF">KHB02_026555</name>
    <name evidence="7" type="ORF">KHB02_35245</name>
</gene>
<evidence type="ECO:0000313" key="8">
    <source>
        <dbReference type="EMBL" id="MCH6269095.1"/>
    </source>
</evidence>
<evidence type="ECO:0000256" key="4">
    <source>
        <dbReference type="ARBA" id="ARBA00022801"/>
    </source>
</evidence>
<keyword evidence="9" id="KW-1185">Reference proteome</keyword>
<accession>A0A942YDQ6</accession>
<protein>
    <submittedName>
        <fullName evidence="7">NUDIX domain-containing protein</fullName>
    </submittedName>
</protein>
<proteinExistence type="inferred from homology"/>
<dbReference type="EMBL" id="JAGYPE010000007">
    <property type="protein sequence ID" value="MBS4186624.1"/>
    <property type="molecule type" value="Genomic_DNA"/>
</dbReference>
<evidence type="ECO:0000259" key="6">
    <source>
        <dbReference type="PROSITE" id="PS51462"/>
    </source>
</evidence>
<dbReference type="Pfam" id="PF00293">
    <property type="entry name" value="NUDIX"/>
    <property type="match status" value="1"/>
</dbReference>
<dbReference type="EMBL" id="JAGYPE020000079">
    <property type="protein sequence ID" value="MCH6269095.1"/>
    <property type="molecule type" value="Genomic_DNA"/>
</dbReference>
<reference evidence="7" key="1">
    <citation type="submission" date="2021-05" db="EMBL/GenBank/DDBJ databases">
        <title>Novel Bacillus species.</title>
        <authorList>
            <person name="Liu G."/>
        </authorList>
    </citation>
    <scope>NUCLEOTIDE SEQUENCE</scope>
    <source>
        <strain evidence="7 9">FJAT-50051</strain>
    </source>
</reference>
<evidence type="ECO:0000256" key="5">
    <source>
        <dbReference type="ARBA" id="ARBA00022842"/>
    </source>
</evidence>
<evidence type="ECO:0000313" key="9">
    <source>
        <dbReference type="Proteomes" id="UP000677265"/>
    </source>
</evidence>
<organism evidence="7">
    <name type="scientific">Neobacillus citreus</name>
    <dbReference type="NCBI Taxonomy" id="2833578"/>
    <lineage>
        <taxon>Bacteria</taxon>
        <taxon>Bacillati</taxon>
        <taxon>Bacillota</taxon>
        <taxon>Bacilli</taxon>
        <taxon>Bacillales</taxon>
        <taxon>Bacillaceae</taxon>
        <taxon>Neobacillus</taxon>
    </lineage>
</organism>
<evidence type="ECO:0000313" key="7">
    <source>
        <dbReference type="EMBL" id="MBS4186624.1"/>
    </source>
</evidence>
<comment type="cofactor">
    <cofactor evidence="1">
        <name>Mg(2+)</name>
        <dbReference type="ChEBI" id="CHEBI:18420"/>
    </cofactor>
</comment>
<evidence type="ECO:0000256" key="2">
    <source>
        <dbReference type="ARBA" id="ARBA00005582"/>
    </source>
</evidence>
<keyword evidence="3" id="KW-0479">Metal-binding</keyword>
<dbReference type="InterPro" id="IPR000086">
    <property type="entry name" value="NUDIX_hydrolase_dom"/>
</dbReference>
<dbReference type="InterPro" id="IPR015797">
    <property type="entry name" value="NUDIX_hydrolase-like_dom_sf"/>
</dbReference>
<evidence type="ECO:0000256" key="1">
    <source>
        <dbReference type="ARBA" id="ARBA00001946"/>
    </source>
</evidence>
<keyword evidence="4" id="KW-0378">Hydrolase</keyword>
<dbReference type="GO" id="GO:0046872">
    <property type="term" value="F:metal ion binding"/>
    <property type="evidence" value="ECO:0007669"/>
    <property type="project" value="UniProtKB-KW"/>
</dbReference>
<dbReference type="RefSeq" id="WP_213146416.1">
    <property type="nucleotide sequence ID" value="NZ_JAGYPE020000079.1"/>
</dbReference>
<dbReference type="PANTHER" id="PTHR43758">
    <property type="entry name" value="7,8-DIHYDRO-8-OXOGUANINE TRIPHOSPHATASE"/>
    <property type="match status" value="1"/>
</dbReference>
<dbReference type="PANTHER" id="PTHR43758:SF2">
    <property type="entry name" value="OXIDIZED PURINE NUCLEOSIDE TRIPHOSPHATE HYDROLASE"/>
    <property type="match status" value="1"/>
</dbReference>
<dbReference type="PROSITE" id="PS51462">
    <property type="entry name" value="NUDIX"/>
    <property type="match status" value="1"/>
</dbReference>
<feature type="domain" description="Nudix hydrolase" evidence="6">
    <location>
        <begin position="1"/>
        <end position="137"/>
    </location>
</feature>
<comment type="similarity">
    <text evidence="2">Belongs to the Nudix hydrolase family.</text>
</comment>
<keyword evidence="5" id="KW-0460">Magnesium</keyword>
<comment type="caution">
    <text evidence="7">The sequence shown here is derived from an EMBL/GenBank/DDBJ whole genome shotgun (WGS) entry which is preliminary data.</text>
</comment>
<dbReference type="PROSITE" id="PS00893">
    <property type="entry name" value="NUDIX_BOX"/>
    <property type="match status" value="1"/>
</dbReference>
<dbReference type="Proteomes" id="UP000677265">
    <property type="component" value="Unassembled WGS sequence"/>
</dbReference>
<sequence length="146" mass="16752">MKHYVVGFAFNHTMDRVLMLKRNKPPYQYLYNGVGGKIELGEDPQHAMFRELQEETGLKQSDIQTSSHLTTLEFKSGVRLSVYYFQLNRNIEPSPTVKTMDEGTLEWLHIEDDHLLDASNPKMAGDGNIAYFIQFAQKVHKGIASF</sequence>
<evidence type="ECO:0000256" key="3">
    <source>
        <dbReference type="ARBA" id="ARBA00022723"/>
    </source>
</evidence>
<dbReference type="Gene3D" id="3.90.79.10">
    <property type="entry name" value="Nucleoside Triphosphate Pyrophosphohydrolase"/>
    <property type="match status" value="1"/>
</dbReference>
<dbReference type="InterPro" id="IPR020084">
    <property type="entry name" value="NUDIX_hydrolase_CS"/>
</dbReference>
<dbReference type="GO" id="GO:0016818">
    <property type="term" value="F:hydrolase activity, acting on acid anhydrides, in phosphorus-containing anhydrides"/>
    <property type="evidence" value="ECO:0007669"/>
    <property type="project" value="TreeGrafter"/>
</dbReference>
<name>A0A942YDQ6_9BACI</name>
<dbReference type="SUPFAM" id="SSF55811">
    <property type="entry name" value="Nudix"/>
    <property type="match status" value="1"/>
</dbReference>
<dbReference type="AlphaFoldDB" id="A0A942YDQ6"/>
<dbReference type="GO" id="GO:0005737">
    <property type="term" value="C:cytoplasm"/>
    <property type="evidence" value="ECO:0007669"/>
    <property type="project" value="TreeGrafter"/>
</dbReference>